<organism evidence="2 3">
    <name type="scientific">Tritrichomonas musculus</name>
    <dbReference type="NCBI Taxonomy" id="1915356"/>
    <lineage>
        <taxon>Eukaryota</taxon>
        <taxon>Metamonada</taxon>
        <taxon>Parabasalia</taxon>
        <taxon>Tritrichomonadida</taxon>
        <taxon>Tritrichomonadidae</taxon>
        <taxon>Tritrichomonas</taxon>
    </lineage>
</organism>
<dbReference type="Pfam" id="PF02450">
    <property type="entry name" value="LCAT"/>
    <property type="match status" value="1"/>
</dbReference>
<comment type="caution">
    <text evidence="2">The sequence shown here is derived from an EMBL/GenBank/DDBJ whole genome shotgun (WGS) entry which is preliminary data.</text>
</comment>
<dbReference type="PANTHER" id="PTHR11440">
    <property type="entry name" value="LECITHIN-CHOLESTEROL ACYLTRANSFERASE-RELATED"/>
    <property type="match status" value="1"/>
</dbReference>
<gene>
    <name evidence="2" type="ORF">M9Y10_037407</name>
</gene>
<proteinExistence type="predicted"/>
<dbReference type="Proteomes" id="UP001470230">
    <property type="component" value="Unassembled WGS sequence"/>
</dbReference>
<evidence type="ECO:0000313" key="2">
    <source>
        <dbReference type="EMBL" id="KAK8836881.1"/>
    </source>
</evidence>
<evidence type="ECO:0000256" key="1">
    <source>
        <dbReference type="SAM" id="SignalP"/>
    </source>
</evidence>
<dbReference type="Gene3D" id="3.40.50.1820">
    <property type="entry name" value="alpha/beta hydrolase"/>
    <property type="match status" value="1"/>
</dbReference>
<dbReference type="EMBL" id="JAPFFF010000063">
    <property type="protein sequence ID" value="KAK8836881.1"/>
    <property type="molecule type" value="Genomic_DNA"/>
</dbReference>
<dbReference type="InterPro" id="IPR003386">
    <property type="entry name" value="LACT/PDAT_acylTrfase"/>
</dbReference>
<evidence type="ECO:0000313" key="3">
    <source>
        <dbReference type="Proteomes" id="UP001470230"/>
    </source>
</evidence>
<keyword evidence="1" id="KW-0732">Signal</keyword>
<reference evidence="2 3" key="1">
    <citation type="submission" date="2024-04" db="EMBL/GenBank/DDBJ databases">
        <title>Tritrichomonas musculus Genome.</title>
        <authorList>
            <person name="Alves-Ferreira E."/>
            <person name="Grigg M."/>
            <person name="Lorenzi H."/>
            <person name="Galac M."/>
        </authorList>
    </citation>
    <scope>NUCLEOTIDE SEQUENCE [LARGE SCALE GENOMIC DNA]</scope>
    <source>
        <strain evidence="2 3">EAF2021</strain>
    </source>
</reference>
<dbReference type="SUPFAM" id="SSF53474">
    <property type="entry name" value="alpha/beta-Hydrolases"/>
    <property type="match status" value="1"/>
</dbReference>
<sequence length="483" mass="55369">MLFFFTFILISLSKSDKTPIILVPGLYGSNLYATYNNINDIPWYCPKKMDEEILFINAKFVVPPLYNCLAYLTQGFYDNGSRQFNNIPGVNISVRDFGGDGSVDYIIKSSSKINKMQSNDNLSFFGKIKNFFNIKCYDNFNSLIKYYTDRGYILGENFFAAPYDWRMAPLFIDNYWPKLEKLIENAYEKSNRKKVTLIGFSMGCFVIQQFLSSNSIFVRDSKNNLRIPPIKNISQTITDEWKEKYIEKVVMLAPSFGGSHKSFDGVFNHFTTLIPEIRNKYITNMSTSLPSFHAHFPNYAIFGNITIVQGPDGDNYTARNLITLVSNHSKIRKQDSDLMNVVVSSIHSEPPFDIGEKIPLSVIYNSQVNTLSLLQFKEGWDKNPTRVYKKVGDGTIQVEGPKYICNNWKTENRSLLCIDLNNPDESKYVHSALPQNPNVQELLFNLTSKHSDNKKVDWWKRTGKIQITISGIKGNSEKFSVDL</sequence>
<keyword evidence="3" id="KW-1185">Reference proteome</keyword>
<evidence type="ECO:0008006" key="4">
    <source>
        <dbReference type="Google" id="ProtNLM"/>
    </source>
</evidence>
<dbReference type="InterPro" id="IPR029058">
    <property type="entry name" value="AB_hydrolase_fold"/>
</dbReference>
<feature type="signal peptide" evidence="1">
    <location>
        <begin position="1"/>
        <end position="15"/>
    </location>
</feature>
<name>A0ABR2GTB1_9EUKA</name>
<feature type="chain" id="PRO_5045240897" description="Lecithin:cholesterol acyltransferase family protein" evidence="1">
    <location>
        <begin position="16"/>
        <end position="483"/>
    </location>
</feature>
<accession>A0ABR2GTB1</accession>
<protein>
    <recommendedName>
        <fullName evidence="4">Lecithin:cholesterol acyltransferase family protein</fullName>
    </recommendedName>
</protein>